<dbReference type="SUPFAM" id="SSF81383">
    <property type="entry name" value="F-box domain"/>
    <property type="match status" value="1"/>
</dbReference>
<protein>
    <submittedName>
        <fullName evidence="1">F-box domain containing protein</fullName>
    </submittedName>
</protein>
<evidence type="ECO:0000313" key="2">
    <source>
        <dbReference type="Proteomes" id="UP000204584"/>
    </source>
</evidence>
<name>S4W3K7_9VIRU</name>
<gene>
    <name evidence="1" type="ORF">psal_cds_1048</name>
</gene>
<proteinExistence type="predicted"/>
<dbReference type="GeneID" id="16607034"/>
<dbReference type="PANTHER" id="PTHR46586:SF3">
    <property type="entry name" value="ANKYRIN REPEAT-CONTAINING PROTEIN"/>
    <property type="match status" value="1"/>
</dbReference>
<organism evidence="1 2">
    <name type="scientific">Pandoravirus salinus</name>
    <dbReference type="NCBI Taxonomy" id="1349410"/>
    <lineage>
        <taxon>Viruses</taxon>
        <taxon>Pandoravirus</taxon>
    </lineage>
</organism>
<sequence length="429" mass="47920">METTMATGILHLPPELLCAILDQLDDRTFWACRLAHRGFHVTDGDALEKRIDLWRGCRTAVDFSARGNVEALTILCARSRVGDPWRCVYKAASNGHVGVLIFLHERGLLRDGNVIVASTWRIHAVAQAAKNGHVKALACLAQMGPVNYGHVVEGACDTDRLDVFLWACEARGRPPSLHDVKGAAFCGAFSILAHCRSVVEADWGKIVHRALRSDRVHGADSIPRILIDDPGSHRGGKIARAACRHVKLGVAKWLYGRYPAWFDVRAVLVALYEGSDSVATWLCRQRPEWADEAAEHVTRGDTSYDHFTSKTILGILWYENAIGDLARVVFAATAMANLEVLRLVLAYPEGAPRRFGSDIEHDCYSNPEYDWKDRERDDPLPVEWVHWRDGLAAPVKMALLQGALARFCDRRDPDMLDWLDRRGFSARLS</sequence>
<reference evidence="1 2" key="1">
    <citation type="journal article" date="2013" name="Science">
        <title>Pandoraviruses: amoeba viruses with genomes up to 2.5 Mb reaching that of parasitic eukaryotes.</title>
        <authorList>
            <person name="Philippe N."/>
            <person name="Legendre M."/>
            <person name="Doutre G."/>
            <person name="Coute Y."/>
            <person name="Poirot O."/>
            <person name="Lescot M."/>
            <person name="Arslan D."/>
            <person name="Seltzer V."/>
            <person name="Bertaux L."/>
            <person name="Bruley C."/>
            <person name="Garin J."/>
            <person name="Claverie J.M."/>
            <person name="Abergel C."/>
        </authorList>
    </citation>
    <scope>NUCLEOTIDE SEQUENCE [LARGE SCALE GENOMIC DNA]</scope>
</reference>
<dbReference type="Proteomes" id="UP000204584">
    <property type="component" value="Segment"/>
</dbReference>
<dbReference type="EMBL" id="KC977571">
    <property type="protein sequence ID" value="AGO85247.1"/>
    <property type="molecule type" value="Genomic_DNA"/>
</dbReference>
<dbReference type="InterPro" id="IPR036770">
    <property type="entry name" value="Ankyrin_rpt-contain_sf"/>
</dbReference>
<dbReference type="RefSeq" id="YP_008438321.1">
    <property type="nucleotide sequence ID" value="NC_022098.1"/>
</dbReference>
<dbReference type="KEGG" id="vg:16607034"/>
<keyword evidence="2" id="KW-1185">Reference proteome</keyword>
<dbReference type="InterPro" id="IPR036047">
    <property type="entry name" value="F-box-like_dom_sf"/>
</dbReference>
<accession>S4W3K7</accession>
<dbReference type="InterPro" id="IPR052050">
    <property type="entry name" value="SecEffector_AnkRepeat"/>
</dbReference>
<dbReference type="PANTHER" id="PTHR46586">
    <property type="entry name" value="ANKYRIN REPEAT-CONTAINING PROTEIN"/>
    <property type="match status" value="1"/>
</dbReference>
<evidence type="ECO:0000313" key="1">
    <source>
        <dbReference type="EMBL" id="AGO85247.1"/>
    </source>
</evidence>
<dbReference type="SUPFAM" id="SSF48403">
    <property type="entry name" value="Ankyrin repeat"/>
    <property type="match status" value="1"/>
</dbReference>